<dbReference type="AlphaFoldDB" id="A0A537JKF9"/>
<organism evidence="1 2">
    <name type="scientific">Candidatus Segetimicrobium genomatis</name>
    <dbReference type="NCBI Taxonomy" id="2569760"/>
    <lineage>
        <taxon>Bacteria</taxon>
        <taxon>Bacillati</taxon>
        <taxon>Candidatus Sysuimicrobiota</taxon>
        <taxon>Candidatus Sysuimicrobiia</taxon>
        <taxon>Candidatus Sysuimicrobiales</taxon>
        <taxon>Candidatus Segetimicrobiaceae</taxon>
        <taxon>Candidatus Segetimicrobium</taxon>
    </lineage>
</organism>
<sequence>MFVVKGPSLTIGIEEEYQLIDPETRELRSYITQILEEGRRILRE</sequence>
<name>A0A537JKF9_9BACT</name>
<dbReference type="EMBL" id="VBAO01000052">
    <property type="protein sequence ID" value="TMI83984.1"/>
    <property type="molecule type" value="Genomic_DNA"/>
</dbReference>
<accession>A0A537JKF9</accession>
<keyword evidence="1" id="KW-0436">Ligase</keyword>
<protein>
    <submittedName>
        <fullName evidence="1">Carboxylate-amine ligase</fullName>
    </submittedName>
</protein>
<dbReference type="GO" id="GO:0016874">
    <property type="term" value="F:ligase activity"/>
    <property type="evidence" value="ECO:0007669"/>
    <property type="project" value="UniProtKB-KW"/>
</dbReference>
<dbReference type="InterPro" id="IPR014746">
    <property type="entry name" value="Gln_synth/guanido_kin_cat_dom"/>
</dbReference>
<reference evidence="1 2" key="1">
    <citation type="journal article" date="2019" name="Nat. Microbiol.">
        <title>Mediterranean grassland soil C-N compound turnover is dependent on rainfall and depth, and is mediated by genomically divergent microorganisms.</title>
        <authorList>
            <person name="Diamond S."/>
            <person name="Andeer P.F."/>
            <person name="Li Z."/>
            <person name="Crits-Christoph A."/>
            <person name="Burstein D."/>
            <person name="Anantharaman K."/>
            <person name="Lane K.R."/>
            <person name="Thomas B.C."/>
            <person name="Pan C."/>
            <person name="Northen T.R."/>
            <person name="Banfield J.F."/>
        </authorList>
    </citation>
    <scope>NUCLEOTIDE SEQUENCE [LARGE SCALE GENOMIC DNA]</scope>
    <source>
        <strain evidence="1">NP_7</strain>
    </source>
</reference>
<dbReference type="SUPFAM" id="SSF55931">
    <property type="entry name" value="Glutamine synthetase/guanido kinase"/>
    <property type="match status" value="1"/>
</dbReference>
<proteinExistence type="predicted"/>
<dbReference type="Gene3D" id="3.30.590.20">
    <property type="match status" value="1"/>
</dbReference>
<gene>
    <name evidence="1" type="ORF">E6H04_01985</name>
</gene>
<evidence type="ECO:0000313" key="1">
    <source>
        <dbReference type="EMBL" id="TMI83984.1"/>
    </source>
</evidence>
<feature type="non-terminal residue" evidence="1">
    <location>
        <position position="44"/>
    </location>
</feature>
<comment type="caution">
    <text evidence="1">The sequence shown here is derived from an EMBL/GenBank/DDBJ whole genome shotgun (WGS) entry which is preliminary data.</text>
</comment>
<dbReference type="Proteomes" id="UP000320048">
    <property type="component" value="Unassembled WGS sequence"/>
</dbReference>
<evidence type="ECO:0000313" key="2">
    <source>
        <dbReference type="Proteomes" id="UP000320048"/>
    </source>
</evidence>